<evidence type="ECO:0000313" key="2">
    <source>
        <dbReference type="Proteomes" id="UP000288052"/>
    </source>
</evidence>
<dbReference type="Proteomes" id="UP000288052">
    <property type="component" value="Unassembled WGS sequence"/>
</dbReference>
<proteinExistence type="predicted"/>
<accession>A0A430F7H7</accession>
<dbReference type="EMBL" id="QXGI01000003">
    <property type="protein sequence ID" value="RSX48751.1"/>
    <property type="molecule type" value="Genomic_DNA"/>
</dbReference>
<name>A0A430F7H7_9BIFI</name>
<dbReference type="RefSeq" id="WP_126031929.1">
    <property type="nucleotide sequence ID" value="NZ_QXGI01000003.1"/>
</dbReference>
<protein>
    <submittedName>
        <fullName evidence="1">Uncharacterized protein</fullName>
    </submittedName>
</protein>
<reference evidence="1 2" key="1">
    <citation type="submission" date="2018-09" db="EMBL/GenBank/DDBJ databases">
        <title>Characterization of the phylogenetic diversity of five novel species belonging to the genus Bifidobacterium.</title>
        <authorList>
            <person name="Lugli G.A."/>
            <person name="Duranti S."/>
            <person name="Milani C."/>
        </authorList>
    </citation>
    <scope>NUCLEOTIDE SEQUENCE [LARGE SCALE GENOMIC DNA]</scope>
    <source>
        <strain evidence="1 2">2020B</strain>
    </source>
</reference>
<gene>
    <name evidence="1" type="ORF">D2E22_0889</name>
</gene>
<organism evidence="1 2">
    <name type="scientific">Bifidobacterium castoris</name>
    <dbReference type="NCBI Taxonomy" id="2306972"/>
    <lineage>
        <taxon>Bacteria</taxon>
        <taxon>Bacillati</taxon>
        <taxon>Actinomycetota</taxon>
        <taxon>Actinomycetes</taxon>
        <taxon>Bifidobacteriales</taxon>
        <taxon>Bifidobacteriaceae</taxon>
        <taxon>Bifidobacterium</taxon>
    </lineage>
</organism>
<sequence length="193" mass="21422">MEKFKLEYGETIINDSGLSWSDRISGLSESGRVYITTKRLVFTYAKLHVFRANEEYSYSYPLSSVDRVEVTQLPKNSRDDSWYKCKVYLKKGVIEFRDHNYDDFAPFVNALNAEITGNDTPLVGPKQTLVSDVANALSSVTGQFSAAFSKKSTIQAKPAAEKVSIPCPGCGATLNGWHGKTVICEYCGGTRHL</sequence>
<dbReference type="AlphaFoldDB" id="A0A430F7H7"/>
<dbReference type="OrthoDB" id="3236480at2"/>
<evidence type="ECO:0000313" key="1">
    <source>
        <dbReference type="EMBL" id="RSX48751.1"/>
    </source>
</evidence>
<keyword evidence="2" id="KW-1185">Reference proteome</keyword>
<comment type="caution">
    <text evidence="1">The sequence shown here is derived from an EMBL/GenBank/DDBJ whole genome shotgun (WGS) entry which is preliminary data.</text>
</comment>